<name>A0A9J6P496_9CLOT</name>
<gene>
    <name evidence="1" type="ORF">KDK92_13010</name>
</gene>
<protein>
    <submittedName>
        <fullName evidence="1">Lactate dehydrogenase</fullName>
    </submittedName>
</protein>
<evidence type="ECO:0000313" key="1">
    <source>
        <dbReference type="EMBL" id="MCM1990645.1"/>
    </source>
</evidence>
<reference evidence="1" key="2">
    <citation type="submission" date="2021-04" db="EMBL/GenBank/DDBJ databases">
        <authorList>
            <person name="Dong X."/>
        </authorList>
    </citation>
    <scope>NUCLEOTIDE SEQUENCE</scope>
    <source>
        <strain evidence="1">ZWT</strain>
    </source>
</reference>
<keyword evidence="2" id="KW-1185">Reference proteome</keyword>
<reference evidence="1" key="1">
    <citation type="journal article" date="2021" name="mSystems">
        <title>Bacteria and Archaea Synergistically Convert Glycine Betaine to Biogenic Methane in the Formosa Cold Seep of the South China Sea.</title>
        <authorList>
            <person name="Li L."/>
            <person name="Zhang W."/>
            <person name="Zhang S."/>
            <person name="Song L."/>
            <person name="Sun Q."/>
            <person name="Zhang H."/>
            <person name="Xiang H."/>
            <person name="Dong X."/>
        </authorList>
    </citation>
    <scope>NUCLEOTIDE SEQUENCE</scope>
    <source>
        <strain evidence="1">ZWT</strain>
    </source>
</reference>
<dbReference type="Gene3D" id="3.40.50.720">
    <property type="entry name" value="NAD(P)-binding Rossmann-like Domain"/>
    <property type="match status" value="1"/>
</dbReference>
<dbReference type="Proteomes" id="UP001056429">
    <property type="component" value="Unassembled WGS sequence"/>
</dbReference>
<dbReference type="InterPro" id="IPR036291">
    <property type="entry name" value="NAD(P)-bd_dom_sf"/>
</dbReference>
<dbReference type="SUPFAM" id="SSF51735">
    <property type="entry name" value="NAD(P)-binding Rossmann-fold domains"/>
    <property type="match status" value="1"/>
</dbReference>
<dbReference type="EMBL" id="JAGSOJ010000002">
    <property type="protein sequence ID" value="MCM1990645.1"/>
    <property type="molecule type" value="Genomic_DNA"/>
</dbReference>
<proteinExistence type="predicted"/>
<evidence type="ECO:0000313" key="2">
    <source>
        <dbReference type="Proteomes" id="UP001056429"/>
    </source>
</evidence>
<organism evidence="1 2">
    <name type="scientific">Oceanirhabdus seepicola</name>
    <dbReference type="NCBI Taxonomy" id="2828781"/>
    <lineage>
        <taxon>Bacteria</taxon>
        <taxon>Bacillati</taxon>
        <taxon>Bacillota</taxon>
        <taxon>Clostridia</taxon>
        <taxon>Eubacteriales</taxon>
        <taxon>Clostridiaceae</taxon>
        <taxon>Oceanirhabdus</taxon>
    </lineage>
</organism>
<dbReference type="RefSeq" id="WP_250859737.1">
    <property type="nucleotide sequence ID" value="NZ_JAGSOJ010000002.1"/>
</dbReference>
<dbReference type="AlphaFoldDB" id="A0A9J6P496"/>
<accession>A0A9J6P496</accession>
<comment type="caution">
    <text evidence="1">The sequence shown here is derived from an EMBL/GenBank/DDBJ whole genome shotgun (WGS) entry which is preliminary data.</text>
</comment>
<sequence>MGKKLFYYINNNNVFVSEEPISLDLLTEKDEDQASSAFENIFILKNSSLNENRIFYKLNESNLAKDESLSLINSSIEVSPHTAYPEWVITAVKEGTAYALNMSNPLWYELLEKRNNKRLTLTLAGLGDVGGTLLMGLRLLGHDCIEKIKIFDLGEDKIQRWLYECGQITSPSFQEMNVKIEKCNEDDLFNCDMFIFCVSVGVPKIGDEKEDVRMIQYRGNAKVISHYAKLARKAKFKGCFAVVSDPVDHLCKAALYYSNIADTGVFDGKGLAPDQITGFGLGVMNARAAFYASQDEITNNYMSEGRSFGPHGEGLFIANSIVNYDEKLSQELTFKTKTANLAVRDTGFKPFIAPALSSGTLSLLAYIRGDWHYSTNFINGAFFGCRNRNVNGLLEIESLPLCDELYNHINETYNNLRQFNPKID</sequence>